<organism evidence="3 4">
    <name type="scientific">Acinetobacter junii</name>
    <dbReference type="NCBI Taxonomy" id="40215"/>
    <lineage>
        <taxon>Bacteria</taxon>
        <taxon>Pseudomonadati</taxon>
        <taxon>Pseudomonadota</taxon>
        <taxon>Gammaproteobacteria</taxon>
        <taxon>Moraxellales</taxon>
        <taxon>Moraxellaceae</taxon>
        <taxon>Acinetobacter</taxon>
    </lineage>
</organism>
<dbReference type="EMBL" id="JBBMLE010000070">
    <property type="protein sequence ID" value="MEK0253590.1"/>
    <property type="molecule type" value="Genomic_DNA"/>
</dbReference>
<evidence type="ECO:0000313" key="2">
    <source>
        <dbReference type="EMBL" id="MEK0253590.1"/>
    </source>
</evidence>
<dbReference type="Proteomes" id="UP001208534">
    <property type="component" value="Unassembled WGS sequence"/>
</dbReference>
<reference evidence="1" key="2">
    <citation type="submission" date="2021-06" db="EMBL/GenBank/DDBJ databases">
        <title>Propagation of a rapidly emergent carbapenem-resistant Acinetobacter baumannii lineage by various extra-hospital transmission networks.</title>
        <authorList>
            <person name="Calix J."/>
        </authorList>
    </citation>
    <scope>NUCLEOTIDE SEQUENCE</scope>
    <source>
        <strain evidence="1">WU_MDCI_Aw63</strain>
    </source>
</reference>
<dbReference type="Proteomes" id="UP001498501">
    <property type="component" value="Unassembled WGS sequence"/>
</dbReference>
<evidence type="ECO:0008006" key="6">
    <source>
        <dbReference type="Google" id="ProtNLM"/>
    </source>
</evidence>
<sequence>MKRFILLTIILNLTGCIFGQSNEVKRAEKVLQSFECNNIETNQIATSSITNFHQQTLAANKSKASTYVEQYKNGEDLFDIPLDEVVQQKYQLYKQACQALGGVAPRTEPVIVTNNHEDTSGA</sequence>
<evidence type="ECO:0000313" key="3">
    <source>
        <dbReference type="EMBL" id="RBA44482.1"/>
    </source>
</evidence>
<evidence type="ECO:0000313" key="5">
    <source>
        <dbReference type="Proteomes" id="UP001498501"/>
    </source>
</evidence>
<dbReference type="OrthoDB" id="6704475at2"/>
<reference evidence="3 4" key="1">
    <citation type="submission" date="2018-04" db="EMBL/GenBank/DDBJ databases">
        <title>Acinetobacter junii Genome sequencing and assembly.</title>
        <authorList>
            <person name="Su J."/>
            <person name="Rensing C."/>
            <person name="Mazhar H.S."/>
        </authorList>
    </citation>
    <scope>NUCLEOTIDE SEQUENCE [LARGE SCALE GENOMIC DNA]</scope>
    <source>
        <strain evidence="3 4">SC22</strain>
    </source>
</reference>
<evidence type="ECO:0000313" key="1">
    <source>
        <dbReference type="EMBL" id="MCU4396236.1"/>
    </source>
</evidence>
<evidence type="ECO:0000313" key="4">
    <source>
        <dbReference type="Proteomes" id="UP000253688"/>
    </source>
</evidence>
<keyword evidence="5" id="KW-1185">Reference proteome</keyword>
<protein>
    <recommendedName>
        <fullName evidence="6">Lipoprotein</fullName>
    </recommendedName>
</protein>
<dbReference type="EMBL" id="JAHPRE010000012">
    <property type="protein sequence ID" value="MCU4396236.1"/>
    <property type="molecule type" value="Genomic_DNA"/>
</dbReference>
<gene>
    <name evidence="3" type="ORF">DC346_13120</name>
    <name evidence="1" type="ORF">KTH64_04450</name>
    <name evidence="2" type="ORF">WM018_14075</name>
</gene>
<dbReference type="AlphaFoldDB" id="A0A2R4UN32"/>
<name>A0A2R4UN32_ACIJU</name>
<dbReference type="Proteomes" id="UP000253688">
    <property type="component" value="Unassembled WGS sequence"/>
</dbReference>
<dbReference type="RefSeq" id="WP_004963179.1">
    <property type="nucleotide sequence ID" value="NZ_BBOS01000007.1"/>
</dbReference>
<dbReference type="STRING" id="40215.BVL33_12845"/>
<dbReference type="KEGG" id="ajn:BVL33_12845"/>
<proteinExistence type="predicted"/>
<dbReference type="EMBL" id="QEWH01000076">
    <property type="protein sequence ID" value="RBA44482.1"/>
    <property type="molecule type" value="Genomic_DNA"/>
</dbReference>
<reference evidence="2 5" key="3">
    <citation type="submission" date="2024-03" db="EMBL/GenBank/DDBJ databases">
        <title>Cross-transmission of Acinetobacter junii carrying blaOXA-58 in a neonatal intensive care unit.</title>
        <authorList>
            <person name="Bour M."/>
            <person name="Potron A."/>
            <person name="Lecointe D."/>
        </authorList>
    </citation>
    <scope>NUCLEOTIDE SEQUENCE [LARGE SCALE GENOMIC DNA]</scope>
    <source>
        <strain evidence="2 5">21A3096 case 1</strain>
    </source>
</reference>
<accession>A0A2R4UN32</accession>
<comment type="caution">
    <text evidence="3">The sequence shown here is derived from an EMBL/GenBank/DDBJ whole genome shotgun (WGS) entry which is preliminary data.</text>
</comment>